<dbReference type="GO" id="GO:0052929">
    <property type="term" value="F:ATP:3'-cytidine-cytidine-tRNA adenylyltransferase activity"/>
    <property type="evidence" value="ECO:0007669"/>
    <property type="project" value="TreeGrafter"/>
</dbReference>
<dbReference type="SUPFAM" id="SSF81891">
    <property type="entry name" value="Poly A polymerase C-terminal region-like"/>
    <property type="match status" value="1"/>
</dbReference>
<evidence type="ECO:0000256" key="2">
    <source>
        <dbReference type="ARBA" id="ARBA00022679"/>
    </source>
</evidence>
<evidence type="ECO:0000313" key="6">
    <source>
        <dbReference type="EMBL" id="KIW40144.1"/>
    </source>
</evidence>
<dbReference type="RefSeq" id="XP_016260360.1">
    <property type="nucleotide sequence ID" value="XM_016408606.1"/>
</dbReference>
<dbReference type="GeneID" id="27359444"/>
<dbReference type="Proteomes" id="UP000053342">
    <property type="component" value="Unassembled WGS sequence"/>
</dbReference>
<dbReference type="SUPFAM" id="SSF81301">
    <property type="entry name" value="Nucleotidyltransferase"/>
    <property type="match status" value="1"/>
</dbReference>
<dbReference type="GO" id="GO:0003723">
    <property type="term" value="F:RNA binding"/>
    <property type="evidence" value="ECO:0007669"/>
    <property type="project" value="UniProtKB-KW"/>
</dbReference>
<dbReference type="InterPro" id="IPR002646">
    <property type="entry name" value="PolA_pol_head_dom"/>
</dbReference>
<dbReference type="PANTHER" id="PTHR13734">
    <property type="entry name" value="TRNA-NUCLEOTIDYLTRANSFERASE"/>
    <property type="match status" value="1"/>
</dbReference>
<dbReference type="GO" id="GO:0052927">
    <property type="term" value="F:CC tRNA cytidylyltransferase activity"/>
    <property type="evidence" value="ECO:0007669"/>
    <property type="project" value="TreeGrafter"/>
</dbReference>
<feature type="domain" description="Poly A polymerase head" evidence="5">
    <location>
        <begin position="65"/>
        <end position="215"/>
    </location>
</feature>
<keyword evidence="2 4" id="KW-0808">Transferase</keyword>
<dbReference type="GO" id="GO:0005739">
    <property type="term" value="C:mitochondrion"/>
    <property type="evidence" value="ECO:0007669"/>
    <property type="project" value="UniProtKB-ARBA"/>
</dbReference>
<organism evidence="6 7">
    <name type="scientific">Exophiala oligosperma</name>
    <dbReference type="NCBI Taxonomy" id="215243"/>
    <lineage>
        <taxon>Eukaryota</taxon>
        <taxon>Fungi</taxon>
        <taxon>Dikarya</taxon>
        <taxon>Ascomycota</taxon>
        <taxon>Pezizomycotina</taxon>
        <taxon>Eurotiomycetes</taxon>
        <taxon>Chaetothyriomycetidae</taxon>
        <taxon>Chaetothyriales</taxon>
        <taxon>Herpotrichiellaceae</taxon>
        <taxon>Exophiala</taxon>
    </lineage>
</organism>
<dbReference type="Gene3D" id="3.30.460.10">
    <property type="entry name" value="Beta Polymerase, domain 2"/>
    <property type="match status" value="1"/>
</dbReference>
<dbReference type="HOGENOM" id="CLU_019592_2_0_1"/>
<reference evidence="6 7" key="1">
    <citation type="submission" date="2015-01" db="EMBL/GenBank/DDBJ databases">
        <title>The Genome Sequence of Exophiala oligosperma CBS72588.</title>
        <authorList>
            <consortium name="The Broad Institute Genomics Platform"/>
            <person name="Cuomo C."/>
            <person name="de Hoog S."/>
            <person name="Gorbushina A."/>
            <person name="Stielow B."/>
            <person name="Teixiera M."/>
            <person name="Abouelleil A."/>
            <person name="Chapman S.B."/>
            <person name="Priest M."/>
            <person name="Young S.K."/>
            <person name="Wortman J."/>
            <person name="Nusbaum C."/>
            <person name="Birren B."/>
        </authorList>
    </citation>
    <scope>NUCLEOTIDE SEQUENCE [LARGE SCALE GENOMIC DNA]</scope>
    <source>
        <strain evidence="6 7">CBS 72588</strain>
    </source>
</reference>
<dbReference type="CDD" id="cd05398">
    <property type="entry name" value="NT_ClassII-CCAase"/>
    <property type="match status" value="1"/>
</dbReference>
<comment type="similarity">
    <text evidence="1 4">Belongs to the tRNA nucleotidyltransferase/poly(A) polymerase family.</text>
</comment>
<dbReference type="VEuPathDB" id="FungiDB:PV06_07370"/>
<protein>
    <recommendedName>
        <fullName evidence="5">Poly A polymerase head domain-containing protein</fullName>
    </recommendedName>
</protein>
<evidence type="ECO:0000313" key="7">
    <source>
        <dbReference type="Proteomes" id="UP000053342"/>
    </source>
</evidence>
<dbReference type="InterPro" id="IPR043519">
    <property type="entry name" value="NT_sf"/>
</dbReference>
<dbReference type="Gene3D" id="1.10.3090.10">
    <property type="entry name" value="cca-adding enzyme, domain 2"/>
    <property type="match status" value="1"/>
</dbReference>
<dbReference type="PANTHER" id="PTHR13734:SF5">
    <property type="entry name" value="CCA TRNA NUCLEOTIDYLTRANSFERASE, MITOCHONDRIAL"/>
    <property type="match status" value="1"/>
</dbReference>
<dbReference type="STRING" id="215243.A0A0D2DXC0"/>
<dbReference type="OrthoDB" id="445712at2759"/>
<name>A0A0D2DXC0_9EURO</name>
<gene>
    <name evidence="6" type="ORF">PV06_07370</name>
</gene>
<dbReference type="GO" id="GO:0001680">
    <property type="term" value="P:tRNA 3'-terminal CCA addition"/>
    <property type="evidence" value="ECO:0007669"/>
    <property type="project" value="UniProtKB-ARBA"/>
</dbReference>
<dbReference type="Pfam" id="PF01743">
    <property type="entry name" value="PolyA_pol"/>
    <property type="match status" value="1"/>
</dbReference>
<dbReference type="FunFam" id="3.30.460.10:FF:000019">
    <property type="entry name" value="tRNA nucleotidyltransferase cca2"/>
    <property type="match status" value="1"/>
</dbReference>
<proteinExistence type="inferred from homology"/>
<evidence type="ECO:0000259" key="5">
    <source>
        <dbReference type="Pfam" id="PF01743"/>
    </source>
</evidence>
<evidence type="ECO:0000256" key="4">
    <source>
        <dbReference type="RuleBase" id="RU003953"/>
    </source>
</evidence>
<evidence type="ECO:0000256" key="1">
    <source>
        <dbReference type="ARBA" id="ARBA00007265"/>
    </source>
</evidence>
<dbReference type="AlphaFoldDB" id="A0A0D2DXC0"/>
<sequence length="517" mass="58754">MLPRSTRSSLRLVRPFLQSDRPRRLSTMAPIQLSLTPAEKLFRQCLVDCRDEMQSVPGMKDLELRWTGGWVRDKLLGVQSHDIDVALSTMTGLQFGQALQVFMKHHGSKYENEAKQQGFNSEVKDIHKIAANPEKSKHLETITTRMFGIDVDFVNLRKEVYNEQTRNPEMEFGTAEEDAMRRDATVNALFYNLDSLAVEDFTGCGLEDMKNKIIRTPLEPYQTFKDDPLRVLRLIRFACRLNYEIEAASKDAMKDKSIHEALRIKISRERVGTEIHKIMTGPDPYTGLKYVDDFDLYSVVFADPNDDYKVDNKVALGAYDGLRRILDEKPALCLGLKPKENQSLSWFLAAYVPWSESSTKAYTAAWEGIKATNSFRKVLKEAIDYRSAIVEVVDLVGSDNATRADVGMTLRQSKEAWRSHVLYSLLCEVADGDFDMATKRYEKFVSFVHNQQLENAHTMAPILKGNEIKDALGGPKGGPWLKQAVDVLAQWQFNHPKATKQEAIEMIANQKTELGLD</sequence>
<accession>A0A0D2DXC0</accession>
<dbReference type="EMBL" id="KN847338">
    <property type="protein sequence ID" value="KIW40144.1"/>
    <property type="molecule type" value="Genomic_DNA"/>
</dbReference>
<evidence type="ECO:0000256" key="3">
    <source>
        <dbReference type="ARBA" id="ARBA00022884"/>
    </source>
</evidence>
<keyword evidence="7" id="KW-1185">Reference proteome</keyword>
<keyword evidence="3 4" id="KW-0694">RNA-binding</keyword>